<organism evidence="2 3">
    <name type="scientific">Remersonia thermophila</name>
    <dbReference type="NCBI Taxonomy" id="72144"/>
    <lineage>
        <taxon>Eukaryota</taxon>
        <taxon>Fungi</taxon>
        <taxon>Dikarya</taxon>
        <taxon>Ascomycota</taxon>
        <taxon>Pezizomycotina</taxon>
        <taxon>Sordariomycetes</taxon>
        <taxon>Sordariomycetidae</taxon>
        <taxon>Sordariales</taxon>
        <taxon>Sordariales incertae sedis</taxon>
        <taxon>Remersonia</taxon>
    </lineage>
</organism>
<keyword evidence="3" id="KW-1185">Reference proteome</keyword>
<dbReference type="Proteomes" id="UP001600064">
    <property type="component" value="Unassembled WGS sequence"/>
</dbReference>
<gene>
    <name evidence="2" type="ORF">VTJ83DRAFT_407</name>
</gene>
<feature type="region of interest" description="Disordered" evidence="1">
    <location>
        <begin position="367"/>
        <end position="388"/>
    </location>
</feature>
<evidence type="ECO:0000313" key="2">
    <source>
        <dbReference type="EMBL" id="KAL2271036.1"/>
    </source>
</evidence>
<name>A0ABR4DKW2_9PEZI</name>
<feature type="compositionally biased region" description="Polar residues" evidence="1">
    <location>
        <begin position="1"/>
        <end position="19"/>
    </location>
</feature>
<feature type="region of interest" description="Disordered" evidence="1">
    <location>
        <begin position="63"/>
        <end position="160"/>
    </location>
</feature>
<feature type="compositionally biased region" description="Gly residues" evidence="1">
    <location>
        <begin position="246"/>
        <end position="258"/>
    </location>
</feature>
<evidence type="ECO:0000256" key="1">
    <source>
        <dbReference type="SAM" id="MobiDB-lite"/>
    </source>
</evidence>
<dbReference type="GeneID" id="98125162"/>
<feature type="compositionally biased region" description="Acidic residues" evidence="1">
    <location>
        <begin position="182"/>
        <end position="199"/>
    </location>
</feature>
<dbReference type="RefSeq" id="XP_070869760.1">
    <property type="nucleotide sequence ID" value="XM_071010518.1"/>
</dbReference>
<sequence length="477" mass="49200">MAASDDQQTPSRFSQSVSLSGIHEPPRALSRLDRTPIWGFAAIMAPSHDRSLLDRLNALKPTSLSLEKPTDTSSPHPPPGAQPASREDALAARLRSLRERSGSAGPETTAARPAALDDGSGTGKPILQGKVPGETSSRDGTAQPALGGSPRGAASPPSTSSYRFAALEAVDDAAVDELLEALADEDLDLGEGEKEEEAEKEQGAAESLVVGDDAVTRPQDLERLLRSLRLGSGDPACATAKPPPGGNGGGEGGDGGVPGDSDDSDGEPMTREVETILARLGDEISSLPPPSSPAASQERRNTTITTTTTAAAAGDDDETSSSPVALPDVPSAQPANDDPSAPDRSFASRLAQLRGLGPLDALGLPSAPTFLPSDGGSPQGRGLLRSRTRYTDADQRGWCVVCLEDATMRCLGCSITHGGSGGGGSVGEDGGEGEDAGDAYCARCWREMHVGPSAGYDERGHRWVRLDGQVGRPGMYE</sequence>
<feature type="compositionally biased region" description="Basic and acidic residues" evidence="1">
    <location>
        <begin position="85"/>
        <end position="101"/>
    </location>
</feature>
<dbReference type="SUPFAM" id="SSF57845">
    <property type="entry name" value="B-box zinc-binding domain"/>
    <property type="match status" value="1"/>
</dbReference>
<feature type="compositionally biased region" description="Basic and acidic residues" evidence="1">
    <location>
        <begin position="24"/>
        <end position="33"/>
    </location>
</feature>
<accession>A0ABR4DKW2</accession>
<protein>
    <submittedName>
        <fullName evidence="2">Uncharacterized protein</fullName>
    </submittedName>
</protein>
<feature type="region of interest" description="Disordered" evidence="1">
    <location>
        <begin position="1"/>
        <end position="33"/>
    </location>
</feature>
<comment type="caution">
    <text evidence="2">The sequence shown here is derived from an EMBL/GenBank/DDBJ whole genome shotgun (WGS) entry which is preliminary data.</text>
</comment>
<feature type="compositionally biased region" description="Low complexity" evidence="1">
    <location>
        <begin position="302"/>
        <end position="313"/>
    </location>
</feature>
<reference evidence="2 3" key="1">
    <citation type="journal article" date="2024" name="Commun. Biol.">
        <title>Comparative genomic analysis of thermophilic fungi reveals convergent evolutionary adaptations and gene losses.</title>
        <authorList>
            <person name="Steindorff A.S."/>
            <person name="Aguilar-Pontes M.V."/>
            <person name="Robinson A.J."/>
            <person name="Andreopoulos B."/>
            <person name="LaButti K."/>
            <person name="Kuo A."/>
            <person name="Mondo S."/>
            <person name="Riley R."/>
            <person name="Otillar R."/>
            <person name="Haridas S."/>
            <person name="Lipzen A."/>
            <person name="Grimwood J."/>
            <person name="Schmutz J."/>
            <person name="Clum A."/>
            <person name="Reid I.D."/>
            <person name="Moisan M.C."/>
            <person name="Butler G."/>
            <person name="Nguyen T.T.M."/>
            <person name="Dewar K."/>
            <person name="Conant G."/>
            <person name="Drula E."/>
            <person name="Henrissat B."/>
            <person name="Hansel C."/>
            <person name="Singer S."/>
            <person name="Hutchinson M.I."/>
            <person name="de Vries R.P."/>
            <person name="Natvig D.O."/>
            <person name="Powell A.J."/>
            <person name="Tsang A."/>
            <person name="Grigoriev I.V."/>
        </authorList>
    </citation>
    <scope>NUCLEOTIDE SEQUENCE [LARGE SCALE GENOMIC DNA]</scope>
    <source>
        <strain evidence="2 3">ATCC 22073</strain>
    </source>
</reference>
<feature type="region of interest" description="Disordered" evidence="1">
    <location>
        <begin position="182"/>
        <end position="344"/>
    </location>
</feature>
<proteinExistence type="predicted"/>
<dbReference type="EMBL" id="JAZGUE010000001">
    <property type="protein sequence ID" value="KAL2271036.1"/>
    <property type="molecule type" value="Genomic_DNA"/>
</dbReference>
<evidence type="ECO:0000313" key="3">
    <source>
        <dbReference type="Proteomes" id="UP001600064"/>
    </source>
</evidence>